<name>A0A645HWG3_9ZZZZ</name>
<proteinExistence type="predicted"/>
<gene>
    <name evidence="1" type="ORF">SDC9_190360</name>
</gene>
<protein>
    <submittedName>
        <fullName evidence="1">Uncharacterized protein</fullName>
    </submittedName>
</protein>
<sequence length="83" mass="8529">MRDHAVVPCAGEQGFQPIHLCLGFSNGVFCVLAEGGDVHSGVHGVKVRGLLSALAAGGQATGQHRAQRGGKKSSHALFLALKI</sequence>
<comment type="caution">
    <text evidence="1">The sequence shown here is derived from an EMBL/GenBank/DDBJ whole genome shotgun (WGS) entry which is preliminary data.</text>
</comment>
<organism evidence="1">
    <name type="scientific">bioreactor metagenome</name>
    <dbReference type="NCBI Taxonomy" id="1076179"/>
    <lineage>
        <taxon>unclassified sequences</taxon>
        <taxon>metagenomes</taxon>
        <taxon>ecological metagenomes</taxon>
    </lineage>
</organism>
<reference evidence="1" key="1">
    <citation type="submission" date="2019-08" db="EMBL/GenBank/DDBJ databases">
        <authorList>
            <person name="Kucharzyk K."/>
            <person name="Murdoch R.W."/>
            <person name="Higgins S."/>
            <person name="Loffler F."/>
        </authorList>
    </citation>
    <scope>NUCLEOTIDE SEQUENCE</scope>
</reference>
<evidence type="ECO:0000313" key="1">
    <source>
        <dbReference type="EMBL" id="MPN42802.1"/>
    </source>
</evidence>
<accession>A0A645HWG3</accession>
<dbReference type="AlphaFoldDB" id="A0A645HWG3"/>
<dbReference type="EMBL" id="VSSQ01100790">
    <property type="protein sequence ID" value="MPN42802.1"/>
    <property type="molecule type" value="Genomic_DNA"/>
</dbReference>